<dbReference type="Pfam" id="PF02376">
    <property type="entry name" value="CUT"/>
    <property type="match status" value="1"/>
</dbReference>
<feature type="non-terminal residue" evidence="12">
    <location>
        <position position="1"/>
    </location>
</feature>
<dbReference type="EMBL" id="CAJOBH010134397">
    <property type="protein sequence ID" value="CAF4774538.1"/>
    <property type="molecule type" value="Genomic_DNA"/>
</dbReference>
<keyword evidence="4" id="KW-0175">Coiled coil</keyword>
<dbReference type="Proteomes" id="UP000681967">
    <property type="component" value="Unassembled WGS sequence"/>
</dbReference>
<keyword evidence="7" id="KW-0804">Transcription</keyword>
<evidence type="ECO:0000256" key="3">
    <source>
        <dbReference type="ARBA" id="ARBA00023015"/>
    </source>
</evidence>
<dbReference type="GO" id="GO:0000977">
    <property type="term" value="F:RNA polymerase II transcription regulatory region sequence-specific DNA binding"/>
    <property type="evidence" value="ECO:0007669"/>
    <property type="project" value="TreeGrafter"/>
</dbReference>
<gene>
    <name evidence="11" type="ORF">BYL167_LOCUS47050</name>
    <name evidence="12" type="ORF">BYL167_LOCUS49257</name>
    <name evidence="10" type="ORF">GIL414_LOCUS37511</name>
    <name evidence="13" type="ORF">GIL414_LOCUS52662</name>
</gene>
<feature type="domain" description="CUT" evidence="9">
    <location>
        <begin position="1"/>
        <end position="60"/>
    </location>
</feature>
<dbReference type="EMBL" id="CAJOBJ010181021">
    <property type="protein sequence ID" value="CAF4918115.1"/>
    <property type="molecule type" value="Genomic_DNA"/>
</dbReference>
<dbReference type="PANTHER" id="PTHR14043">
    <property type="entry name" value="CCAAT DISPLACEMENT PROTEIN-RELATED"/>
    <property type="match status" value="1"/>
</dbReference>
<evidence type="ECO:0000256" key="2">
    <source>
        <dbReference type="ARBA" id="ARBA00022737"/>
    </source>
</evidence>
<keyword evidence="6" id="KW-0371">Homeobox</keyword>
<dbReference type="InterPro" id="IPR010982">
    <property type="entry name" value="Lambda_DNA-bd_dom_sf"/>
</dbReference>
<dbReference type="GO" id="GO:0005634">
    <property type="term" value="C:nucleus"/>
    <property type="evidence" value="ECO:0007669"/>
    <property type="project" value="UniProtKB-SubCell"/>
</dbReference>
<dbReference type="PROSITE" id="PS51042">
    <property type="entry name" value="CUT"/>
    <property type="match status" value="1"/>
</dbReference>
<keyword evidence="3" id="KW-0805">Transcription regulation</keyword>
<reference evidence="12" key="1">
    <citation type="submission" date="2021-02" db="EMBL/GenBank/DDBJ databases">
        <authorList>
            <person name="Nowell W R."/>
        </authorList>
    </citation>
    <scope>NUCLEOTIDE SEQUENCE</scope>
</reference>
<keyword evidence="5" id="KW-0238">DNA-binding</keyword>
<organism evidence="12 14">
    <name type="scientific">Rotaria magnacalcarata</name>
    <dbReference type="NCBI Taxonomy" id="392030"/>
    <lineage>
        <taxon>Eukaryota</taxon>
        <taxon>Metazoa</taxon>
        <taxon>Spiralia</taxon>
        <taxon>Gnathifera</taxon>
        <taxon>Rotifera</taxon>
        <taxon>Eurotatoria</taxon>
        <taxon>Bdelloidea</taxon>
        <taxon>Philodinida</taxon>
        <taxon>Philodinidae</taxon>
        <taxon>Rotaria</taxon>
    </lineage>
</organism>
<comment type="subcellular location">
    <subcellularLocation>
        <location evidence="1">Nucleus</location>
    </subcellularLocation>
</comment>
<sequence>VKDILSRYSISQRHFGEKILGLSQGSVSDILARPKQWELLTQKGREPFLRMRLFLDDPNA</sequence>
<evidence type="ECO:0000313" key="11">
    <source>
        <dbReference type="EMBL" id="CAF4774538.1"/>
    </source>
</evidence>
<evidence type="ECO:0000313" key="12">
    <source>
        <dbReference type="EMBL" id="CAF4827422.1"/>
    </source>
</evidence>
<feature type="non-terminal residue" evidence="12">
    <location>
        <position position="60"/>
    </location>
</feature>
<keyword evidence="8" id="KW-0539">Nucleus</keyword>
<evidence type="ECO:0000256" key="7">
    <source>
        <dbReference type="ARBA" id="ARBA00023163"/>
    </source>
</evidence>
<dbReference type="SMART" id="SM01109">
    <property type="entry name" value="CUT"/>
    <property type="match status" value="1"/>
</dbReference>
<dbReference type="Proteomes" id="UP000681720">
    <property type="component" value="Unassembled WGS sequence"/>
</dbReference>
<keyword evidence="2" id="KW-0677">Repeat</keyword>
<dbReference type="Gene3D" id="1.10.260.40">
    <property type="entry name" value="lambda repressor-like DNA-binding domains"/>
    <property type="match status" value="1"/>
</dbReference>
<evidence type="ECO:0000259" key="9">
    <source>
        <dbReference type="PROSITE" id="PS51042"/>
    </source>
</evidence>
<accession>A0A8S3BQS5</accession>
<evidence type="ECO:0000313" key="14">
    <source>
        <dbReference type="Proteomes" id="UP000681967"/>
    </source>
</evidence>
<dbReference type="InterPro" id="IPR003350">
    <property type="entry name" value="CUT_dom"/>
</dbReference>
<dbReference type="SUPFAM" id="SSF47413">
    <property type="entry name" value="lambda repressor-like DNA-binding domains"/>
    <property type="match status" value="1"/>
</dbReference>
<evidence type="ECO:0000256" key="5">
    <source>
        <dbReference type="ARBA" id="ARBA00023125"/>
    </source>
</evidence>
<evidence type="ECO:0000256" key="1">
    <source>
        <dbReference type="ARBA" id="ARBA00004123"/>
    </source>
</evidence>
<evidence type="ECO:0000256" key="8">
    <source>
        <dbReference type="ARBA" id="ARBA00023242"/>
    </source>
</evidence>
<dbReference type="AlphaFoldDB" id="A0A8S3BQS5"/>
<proteinExistence type="predicted"/>
<evidence type="ECO:0000256" key="4">
    <source>
        <dbReference type="ARBA" id="ARBA00023054"/>
    </source>
</evidence>
<protein>
    <recommendedName>
        <fullName evidence="9">CUT domain-containing protein</fullName>
    </recommendedName>
</protein>
<dbReference type="EMBL" id="CAJOBH010146133">
    <property type="protein sequence ID" value="CAF4827422.1"/>
    <property type="molecule type" value="Genomic_DNA"/>
</dbReference>
<dbReference type="GO" id="GO:0000981">
    <property type="term" value="F:DNA-binding transcription factor activity, RNA polymerase II-specific"/>
    <property type="evidence" value="ECO:0007669"/>
    <property type="project" value="TreeGrafter"/>
</dbReference>
<evidence type="ECO:0000313" key="13">
    <source>
        <dbReference type="EMBL" id="CAF4918115.1"/>
    </source>
</evidence>
<evidence type="ECO:0000256" key="6">
    <source>
        <dbReference type="ARBA" id="ARBA00023155"/>
    </source>
</evidence>
<name>A0A8S3BQS5_9BILA</name>
<comment type="caution">
    <text evidence="12">The sequence shown here is derived from an EMBL/GenBank/DDBJ whole genome shotgun (WGS) entry which is preliminary data.</text>
</comment>
<dbReference type="EMBL" id="CAJOBJ010096551">
    <property type="protein sequence ID" value="CAF4567350.1"/>
    <property type="molecule type" value="Genomic_DNA"/>
</dbReference>
<dbReference type="PANTHER" id="PTHR14043:SF2">
    <property type="entry name" value="HOMEOBOX PROTEIN CUT"/>
    <property type="match status" value="1"/>
</dbReference>
<evidence type="ECO:0000313" key="10">
    <source>
        <dbReference type="EMBL" id="CAF4567350.1"/>
    </source>
</evidence>